<dbReference type="SUPFAM" id="SSF50341">
    <property type="entry name" value="CheW-like"/>
    <property type="match status" value="1"/>
</dbReference>
<evidence type="ECO:0000259" key="1">
    <source>
        <dbReference type="PROSITE" id="PS50851"/>
    </source>
</evidence>
<dbReference type="InterPro" id="IPR036061">
    <property type="entry name" value="CheW-like_dom_sf"/>
</dbReference>
<dbReference type="Pfam" id="PF01584">
    <property type="entry name" value="CheW"/>
    <property type="match status" value="1"/>
</dbReference>
<keyword evidence="3" id="KW-1185">Reference proteome</keyword>
<organism evidence="2 3">
    <name type="scientific">Rhizomicrobium palustre</name>
    <dbReference type="NCBI Taxonomy" id="189966"/>
    <lineage>
        <taxon>Bacteria</taxon>
        <taxon>Pseudomonadati</taxon>
        <taxon>Pseudomonadota</taxon>
        <taxon>Alphaproteobacteria</taxon>
        <taxon>Micropepsales</taxon>
        <taxon>Micropepsaceae</taxon>
        <taxon>Rhizomicrobium</taxon>
    </lineage>
</organism>
<gene>
    <name evidence="2" type="ORF">FHS83_002555</name>
</gene>
<evidence type="ECO:0000313" key="2">
    <source>
        <dbReference type="EMBL" id="NIK89237.1"/>
    </source>
</evidence>
<accession>A0A846N281</accession>
<dbReference type="InterPro" id="IPR039315">
    <property type="entry name" value="CheW"/>
</dbReference>
<dbReference type="EMBL" id="JAASRM010000001">
    <property type="protein sequence ID" value="NIK89237.1"/>
    <property type="molecule type" value="Genomic_DNA"/>
</dbReference>
<feature type="domain" description="CheW-like" evidence="1">
    <location>
        <begin position="13"/>
        <end position="153"/>
    </location>
</feature>
<dbReference type="PANTHER" id="PTHR22617:SF23">
    <property type="entry name" value="CHEMOTAXIS PROTEIN CHEW"/>
    <property type="match status" value="1"/>
</dbReference>
<dbReference type="InterPro" id="IPR002545">
    <property type="entry name" value="CheW-lke_dom"/>
</dbReference>
<evidence type="ECO:0000313" key="3">
    <source>
        <dbReference type="Proteomes" id="UP000570514"/>
    </source>
</evidence>
<name>A0A846N281_9PROT</name>
<dbReference type="AlphaFoldDB" id="A0A846N281"/>
<dbReference type="Proteomes" id="UP000570514">
    <property type="component" value="Unassembled WGS sequence"/>
</dbReference>
<dbReference type="Gene3D" id="2.40.50.180">
    <property type="entry name" value="CheA-289, Domain 4"/>
    <property type="match status" value="1"/>
</dbReference>
<proteinExistence type="predicted"/>
<dbReference type="SMART" id="SM00260">
    <property type="entry name" value="CheW"/>
    <property type="match status" value="1"/>
</dbReference>
<sequence>MSTTDKDNTGQDRRQYITFLATGQEFAADIMAIREIRGWTDTTALPHVPDYVRGVINLRGMVLPVIDLKARLGLGLTEATVKHVIIVVNSGERTIGLLVDAVSDILTVSQNEIQSVPDVMRETQNDYVEGIAVLDGRMVTLLGMTKLTSSFGGIENLIEHAA</sequence>
<dbReference type="PROSITE" id="PS50851">
    <property type="entry name" value="CHEW"/>
    <property type="match status" value="1"/>
</dbReference>
<comment type="caution">
    <text evidence="2">The sequence shown here is derived from an EMBL/GenBank/DDBJ whole genome shotgun (WGS) entry which is preliminary data.</text>
</comment>
<dbReference type="GO" id="GO:0006935">
    <property type="term" value="P:chemotaxis"/>
    <property type="evidence" value="ECO:0007669"/>
    <property type="project" value="InterPro"/>
</dbReference>
<protein>
    <submittedName>
        <fullName evidence="2">Purine-binding chemotaxis protein CheW</fullName>
    </submittedName>
</protein>
<dbReference type="RefSeq" id="WP_167083342.1">
    <property type="nucleotide sequence ID" value="NZ_BAAADC010000001.1"/>
</dbReference>
<dbReference type="PANTHER" id="PTHR22617">
    <property type="entry name" value="CHEMOTAXIS SENSOR HISTIDINE KINASE-RELATED"/>
    <property type="match status" value="1"/>
</dbReference>
<dbReference type="Gene3D" id="2.30.30.40">
    <property type="entry name" value="SH3 Domains"/>
    <property type="match status" value="1"/>
</dbReference>
<dbReference type="GO" id="GO:0007165">
    <property type="term" value="P:signal transduction"/>
    <property type="evidence" value="ECO:0007669"/>
    <property type="project" value="InterPro"/>
</dbReference>
<reference evidence="2 3" key="1">
    <citation type="submission" date="2020-03" db="EMBL/GenBank/DDBJ databases">
        <title>Genomic Encyclopedia of Type Strains, Phase IV (KMG-IV): sequencing the most valuable type-strain genomes for metagenomic binning, comparative biology and taxonomic classification.</title>
        <authorList>
            <person name="Goeker M."/>
        </authorList>
    </citation>
    <scope>NUCLEOTIDE SEQUENCE [LARGE SCALE GENOMIC DNA]</scope>
    <source>
        <strain evidence="2 3">DSM 19867</strain>
    </source>
</reference>
<dbReference type="CDD" id="cd00732">
    <property type="entry name" value="CheW"/>
    <property type="match status" value="1"/>
</dbReference>
<dbReference type="GO" id="GO:0005829">
    <property type="term" value="C:cytosol"/>
    <property type="evidence" value="ECO:0007669"/>
    <property type="project" value="TreeGrafter"/>
</dbReference>